<reference evidence="5 6" key="1">
    <citation type="submission" date="2017-06" db="EMBL/GenBank/DDBJ databases">
        <title>Aedes aegypti genome working group (AGWG) sequencing and assembly.</title>
        <authorList>
            <consortium name="Aedes aegypti Genome Working Group (AGWG)"/>
            <person name="Matthews B.J."/>
        </authorList>
    </citation>
    <scope>NUCLEOTIDE SEQUENCE [LARGE SCALE GENOMIC DNA]</scope>
    <source>
        <strain evidence="5 6">LVP_AGWG</strain>
    </source>
</reference>
<dbReference type="Proteomes" id="UP000008820">
    <property type="component" value="Chromosome 3"/>
</dbReference>
<organism evidence="5 6">
    <name type="scientific">Aedes aegypti</name>
    <name type="common">Yellowfever mosquito</name>
    <name type="synonym">Culex aegypti</name>
    <dbReference type="NCBI Taxonomy" id="7159"/>
    <lineage>
        <taxon>Eukaryota</taxon>
        <taxon>Metazoa</taxon>
        <taxon>Ecdysozoa</taxon>
        <taxon>Arthropoda</taxon>
        <taxon>Hexapoda</taxon>
        <taxon>Insecta</taxon>
        <taxon>Pterygota</taxon>
        <taxon>Neoptera</taxon>
        <taxon>Endopterygota</taxon>
        <taxon>Diptera</taxon>
        <taxon>Nematocera</taxon>
        <taxon>Culicoidea</taxon>
        <taxon>Culicidae</taxon>
        <taxon>Culicinae</taxon>
        <taxon>Aedini</taxon>
        <taxon>Aedes</taxon>
        <taxon>Stegomyia</taxon>
    </lineage>
</organism>
<comment type="subcellular location">
    <subcellularLocation>
        <location evidence="1">Membrane</location>
    </subcellularLocation>
</comment>
<dbReference type="GO" id="GO:0016491">
    <property type="term" value="F:oxidoreductase activity"/>
    <property type="evidence" value="ECO:0007669"/>
    <property type="project" value="InterPro"/>
</dbReference>
<dbReference type="OrthoDB" id="408954at2759"/>
<dbReference type="PANTHER" id="PTHR11863">
    <property type="entry name" value="STEROL DESATURASE"/>
    <property type="match status" value="1"/>
</dbReference>
<dbReference type="InterPro" id="IPR050307">
    <property type="entry name" value="Sterol_Desaturase_Related"/>
</dbReference>
<dbReference type="InParanoid" id="A0A1S4F6P9"/>
<evidence type="ECO:0000256" key="4">
    <source>
        <dbReference type="ARBA" id="ARBA00023136"/>
    </source>
</evidence>
<dbReference type="EnsemblMetazoa" id="AAEL004126-RB">
    <property type="protein sequence ID" value="AAEL004126-PB"/>
    <property type="gene ID" value="AAEL004126"/>
</dbReference>
<evidence type="ECO:0000256" key="2">
    <source>
        <dbReference type="ARBA" id="ARBA00022692"/>
    </source>
</evidence>
<keyword evidence="3" id="KW-1133">Transmembrane helix</keyword>
<dbReference type="GO" id="GO:0008610">
    <property type="term" value="P:lipid biosynthetic process"/>
    <property type="evidence" value="ECO:0007669"/>
    <property type="project" value="InterPro"/>
</dbReference>
<accession>A0A1S4F6P9</accession>
<gene>
    <name evidence="5" type="primary">5564166</name>
</gene>
<name>A0A1S4F6P9_AEDAE</name>
<dbReference type="GO" id="GO:0005506">
    <property type="term" value="F:iron ion binding"/>
    <property type="evidence" value="ECO:0007669"/>
    <property type="project" value="InterPro"/>
</dbReference>
<sequence length="283" mass="33255">MEMNYNVSKSDGFLQQKWDAFLDVVGDDPATLYIWVQMFYVYSHYWLMGALFMIMDITGKPKFLRKYKTQPGVNEPIKWSDLKKIIKTVLFNQFVIGAPLTYIGFHLSIDKDLPDVRVLPPLTTVVRDLIVCMFMWEIGFYYSHRLLHHKYLYKIIHKKHHEFTAPVSWAAIYAHPIEHIFSNMIPPMLGVSLMRCHVVTSALWFNYVIQDTLTAHSGYHLPFLMSSEYHDYHHLKFNQCFGTNGLLDWLHGTDANFRKTKYGQRDQRLLGLKSARELVPDKD</sequence>
<evidence type="ECO:0000313" key="5">
    <source>
        <dbReference type="EnsemblMetazoa" id="AAEL004126-PB"/>
    </source>
</evidence>
<dbReference type="VEuPathDB" id="VectorBase:AAEL004126"/>
<proteinExistence type="predicted"/>
<dbReference type="InterPro" id="IPR006694">
    <property type="entry name" value="Fatty_acid_hydroxylase"/>
</dbReference>
<evidence type="ECO:0000256" key="3">
    <source>
        <dbReference type="ARBA" id="ARBA00022989"/>
    </source>
</evidence>
<evidence type="ECO:0000313" key="6">
    <source>
        <dbReference type="Proteomes" id="UP000008820"/>
    </source>
</evidence>
<protein>
    <submittedName>
        <fullName evidence="5">Uncharacterized protein</fullName>
    </submittedName>
</protein>
<keyword evidence="4" id="KW-0472">Membrane</keyword>
<dbReference type="Pfam" id="PF04116">
    <property type="entry name" value="FA_hydroxylase"/>
    <property type="match status" value="1"/>
</dbReference>
<evidence type="ECO:0000256" key="1">
    <source>
        <dbReference type="ARBA" id="ARBA00004370"/>
    </source>
</evidence>
<keyword evidence="2" id="KW-0812">Transmembrane</keyword>
<dbReference type="GO" id="GO:0016020">
    <property type="term" value="C:membrane"/>
    <property type="evidence" value="ECO:0007669"/>
    <property type="project" value="UniProtKB-SubCell"/>
</dbReference>
<reference evidence="5" key="2">
    <citation type="submission" date="2020-05" db="UniProtKB">
        <authorList>
            <consortium name="EnsemblMetazoa"/>
        </authorList>
    </citation>
    <scope>IDENTIFICATION</scope>
    <source>
        <strain evidence="5">LVP_AGWG</strain>
    </source>
</reference>
<dbReference type="AlphaFoldDB" id="A0A1S4F6P9"/>
<keyword evidence="6" id="KW-1185">Reference proteome</keyword>